<feature type="compositionally biased region" description="Low complexity" evidence="1">
    <location>
        <begin position="660"/>
        <end position="669"/>
    </location>
</feature>
<feature type="compositionally biased region" description="Polar residues" evidence="1">
    <location>
        <begin position="287"/>
        <end position="297"/>
    </location>
</feature>
<gene>
    <name evidence="2" type="ORF">G7Z17_g8412</name>
</gene>
<keyword evidence="3" id="KW-1185">Reference proteome</keyword>
<dbReference type="InterPro" id="IPR018822">
    <property type="entry name" value="UPF0646"/>
</dbReference>
<dbReference type="OrthoDB" id="5339076at2759"/>
<comment type="caution">
    <text evidence="2">The sequence shown here is derived from an EMBL/GenBank/DDBJ whole genome shotgun (WGS) entry which is preliminary data.</text>
</comment>
<sequence length="749" mass="81641">MVDQPELASLHGGDDQKPTEASANIEDDVATELIENPYENAEDATIREEVDLSGVEDTANEMDQAGNDASHTAQHDYHDTEDGVLSLSQQPEEDDGYVEIPNDADETHGSDHEIDYEFEEQAEQHDSNDELDLDVENNLAPSGTEAAVDNSPEDNVLQSVGDAVTENPEGDFSEHGDYGDNQEQAEQDEITYDEDEGDVPEPVAIKDDETVPGGNLEGAATDTLNDESQAQEEGLSGRDGHFHEQHAEEQTTPQHDDAENVEFDEYDVAAEDQDGQQDAADLEQQDPSVSGENSVAASDTEFPAITVQYKGDEFPCFSITSDGFFTEISIIDATMDKVLLGFRDELASEIAQEEELVFQIDELGLEFSESCLQESLASVTLRQILEIFDLLVKNQDPDSSRTLYTYLFTKPSASKRLESLIESATAGKGLDEVIHIFESPVAAAASVLEANTADDELEERLDEYDSPADDDVEGISKGEMEQDVEYLAGDAPGLDASALNGNQDSNEGDQDATEADYTEDNAVDPTSEDAIATNDQASSAAAIEDDVESNGYVEEHGREEEGFRHALQFRRRLEWQHANSEKPVLRHALRKLHYSNSDFSVTYSATDADQSILAHDESESNPFINPELDDDAEVDDEVDLEVGGLTDEHNPIDPDVANVGTTGTSTTTTLKDDDETGSIIADVIADAAVTGLPDTTEVADEDDVGEIDWRDEPEADGDIPSPPSVVGKRARGDDEADVEDEQDVKRRRP</sequence>
<feature type="compositionally biased region" description="Basic and acidic residues" evidence="1">
    <location>
        <begin position="105"/>
        <end position="115"/>
    </location>
</feature>
<evidence type="ECO:0000313" key="3">
    <source>
        <dbReference type="Proteomes" id="UP000722485"/>
    </source>
</evidence>
<feature type="compositionally biased region" description="Acidic residues" evidence="1">
    <location>
        <begin position="697"/>
        <end position="706"/>
    </location>
</feature>
<accession>A0A9P5H223</accession>
<name>A0A9P5H223_9HYPO</name>
<feature type="region of interest" description="Disordered" evidence="1">
    <location>
        <begin position="273"/>
        <end position="297"/>
    </location>
</feature>
<reference evidence="2" key="1">
    <citation type="submission" date="2020-03" db="EMBL/GenBank/DDBJ databases">
        <title>Draft Genome Sequence of Cylindrodendrum hubeiense.</title>
        <authorList>
            <person name="Buettner E."/>
            <person name="Kellner H."/>
        </authorList>
    </citation>
    <scope>NUCLEOTIDE SEQUENCE</scope>
    <source>
        <strain evidence="2">IHI 201604</strain>
    </source>
</reference>
<dbReference type="EMBL" id="JAANBB010000212">
    <property type="protein sequence ID" value="KAF7546468.1"/>
    <property type="molecule type" value="Genomic_DNA"/>
</dbReference>
<feature type="region of interest" description="Disordered" evidence="1">
    <location>
        <begin position="1"/>
        <end position="259"/>
    </location>
</feature>
<feature type="region of interest" description="Disordered" evidence="1">
    <location>
        <begin position="689"/>
        <end position="749"/>
    </location>
</feature>
<feature type="compositionally biased region" description="Acidic residues" evidence="1">
    <location>
        <begin position="273"/>
        <end position="284"/>
    </location>
</feature>
<evidence type="ECO:0000256" key="1">
    <source>
        <dbReference type="SAM" id="MobiDB-lite"/>
    </source>
</evidence>
<feature type="compositionally biased region" description="Acidic residues" evidence="1">
    <location>
        <begin position="183"/>
        <end position="199"/>
    </location>
</feature>
<feature type="compositionally biased region" description="Basic and acidic residues" evidence="1">
    <location>
        <begin position="235"/>
        <end position="258"/>
    </location>
</feature>
<feature type="region of interest" description="Disordered" evidence="1">
    <location>
        <begin position="491"/>
        <end position="519"/>
    </location>
</feature>
<protein>
    <submittedName>
        <fullName evidence="2">Uncharacterized protein</fullName>
    </submittedName>
</protein>
<organism evidence="2 3">
    <name type="scientific">Cylindrodendrum hubeiense</name>
    <dbReference type="NCBI Taxonomy" id="595255"/>
    <lineage>
        <taxon>Eukaryota</taxon>
        <taxon>Fungi</taxon>
        <taxon>Dikarya</taxon>
        <taxon>Ascomycota</taxon>
        <taxon>Pezizomycotina</taxon>
        <taxon>Sordariomycetes</taxon>
        <taxon>Hypocreomycetidae</taxon>
        <taxon>Hypocreales</taxon>
        <taxon>Nectriaceae</taxon>
        <taxon>Cylindrodendrum</taxon>
    </lineage>
</organism>
<dbReference type="Pfam" id="PF10336">
    <property type="entry name" value="DUF2420"/>
    <property type="match status" value="1"/>
</dbReference>
<dbReference type="AlphaFoldDB" id="A0A9P5H223"/>
<proteinExistence type="predicted"/>
<feature type="compositionally biased region" description="Acidic residues" evidence="1">
    <location>
        <begin position="506"/>
        <end position="519"/>
    </location>
</feature>
<evidence type="ECO:0000313" key="2">
    <source>
        <dbReference type="EMBL" id="KAF7546468.1"/>
    </source>
</evidence>
<dbReference type="Proteomes" id="UP000722485">
    <property type="component" value="Unassembled WGS sequence"/>
</dbReference>
<feature type="region of interest" description="Disordered" evidence="1">
    <location>
        <begin position="643"/>
        <end position="673"/>
    </location>
</feature>